<feature type="region of interest" description="Disordered" evidence="1">
    <location>
        <begin position="144"/>
        <end position="186"/>
    </location>
</feature>
<dbReference type="AlphaFoldDB" id="A0A2K3MAJ1"/>
<feature type="region of interest" description="Disordered" evidence="1">
    <location>
        <begin position="50"/>
        <end position="86"/>
    </location>
</feature>
<evidence type="ECO:0000256" key="1">
    <source>
        <dbReference type="SAM" id="MobiDB-lite"/>
    </source>
</evidence>
<gene>
    <name evidence="2" type="ORF">L195_g043898</name>
</gene>
<proteinExistence type="predicted"/>
<feature type="compositionally biased region" description="Pro residues" evidence="1">
    <location>
        <begin position="153"/>
        <end position="168"/>
    </location>
</feature>
<accession>A0A2K3MAJ1</accession>
<evidence type="ECO:0000313" key="3">
    <source>
        <dbReference type="Proteomes" id="UP000236291"/>
    </source>
</evidence>
<protein>
    <submittedName>
        <fullName evidence="2">Uncharacterized protein</fullName>
    </submittedName>
</protein>
<name>A0A2K3MAJ1_TRIPR</name>
<sequence>MPCQHVVAALAWKREKPEDFCHGWLTMGSYNATYEHFVRPTQGLEYWQKTPHVKHVPAPVRRRPGRPKKQRRKDASDAGPSNSTKMKWSYPVITCSRCGLEGHNINGCVSQGVPPKRGGCVRPPHPPPPASNVVQQDQEDIDLSQSHPQTQQGPPPNIRPTNIRPPPVRGQNPTATTSGHNPTTRNAIISDEQMLMSFMPTPRFNPRGPRP</sequence>
<feature type="region of interest" description="Disordered" evidence="1">
    <location>
        <begin position="118"/>
        <end position="137"/>
    </location>
</feature>
<organism evidence="2 3">
    <name type="scientific">Trifolium pratense</name>
    <name type="common">Red clover</name>
    <dbReference type="NCBI Taxonomy" id="57577"/>
    <lineage>
        <taxon>Eukaryota</taxon>
        <taxon>Viridiplantae</taxon>
        <taxon>Streptophyta</taxon>
        <taxon>Embryophyta</taxon>
        <taxon>Tracheophyta</taxon>
        <taxon>Spermatophyta</taxon>
        <taxon>Magnoliopsida</taxon>
        <taxon>eudicotyledons</taxon>
        <taxon>Gunneridae</taxon>
        <taxon>Pentapetalae</taxon>
        <taxon>rosids</taxon>
        <taxon>fabids</taxon>
        <taxon>Fabales</taxon>
        <taxon>Fabaceae</taxon>
        <taxon>Papilionoideae</taxon>
        <taxon>50 kb inversion clade</taxon>
        <taxon>NPAAA clade</taxon>
        <taxon>Hologalegina</taxon>
        <taxon>IRL clade</taxon>
        <taxon>Trifolieae</taxon>
        <taxon>Trifolium</taxon>
    </lineage>
</organism>
<reference evidence="2 3" key="1">
    <citation type="journal article" date="2014" name="Am. J. Bot.">
        <title>Genome assembly and annotation for red clover (Trifolium pratense; Fabaceae).</title>
        <authorList>
            <person name="Istvanek J."/>
            <person name="Jaros M."/>
            <person name="Krenek A."/>
            <person name="Repkova J."/>
        </authorList>
    </citation>
    <scope>NUCLEOTIDE SEQUENCE [LARGE SCALE GENOMIC DNA]</scope>
    <source>
        <strain evidence="3">cv. Tatra</strain>
        <tissue evidence="2">Young leaves</tissue>
    </source>
</reference>
<dbReference type="Proteomes" id="UP000236291">
    <property type="component" value="Unassembled WGS sequence"/>
</dbReference>
<feature type="compositionally biased region" description="Basic residues" evidence="1">
    <location>
        <begin position="51"/>
        <end position="72"/>
    </location>
</feature>
<dbReference type="EMBL" id="ASHM01054808">
    <property type="protein sequence ID" value="PNX87801.1"/>
    <property type="molecule type" value="Genomic_DNA"/>
</dbReference>
<comment type="caution">
    <text evidence="2">The sequence shown here is derived from an EMBL/GenBank/DDBJ whole genome shotgun (WGS) entry which is preliminary data.</text>
</comment>
<reference evidence="2 3" key="2">
    <citation type="journal article" date="2017" name="Front. Plant Sci.">
        <title>Gene Classification and Mining of Molecular Markers Useful in Red Clover (Trifolium pratense) Breeding.</title>
        <authorList>
            <person name="Istvanek J."/>
            <person name="Dluhosova J."/>
            <person name="Dluhos P."/>
            <person name="Patkova L."/>
            <person name="Nedelnik J."/>
            <person name="Repkova J."/>
        </authorList>
    </citation>
    <scope>NUCLEOTIDE SEQUENCE [LARGE SCALE GENOMIC DNA]</scope>
    <source>
        <strain evidence="3">cv. Tatra</strain>
        <tissue evidence="2">Young leaves</tissue>
    </source>
</reference>
<feature type="compositionally biased region" description="Polar residues" evidence="1">
    <location>
        <begin position="171"/>
        <end position="186"/>
    </location>
</feature>
<evidence type="ECO:0000313" key="2">
    <source>
        <dbReference type="EMBL" id="PNX87801.1"/>
    </source>
</evidence>